<evidence type="ECO:0000313" key="3">
    <source>
        <dbReference type="Proteomes" id="UP000678393"/>
    </source>
</evidence>
<organism evidence="2 3">
    <name type="scientific">Candidula unifasciata</name>
    <dbReference type="NCBI Taxonomy" id="100452"/>
    <lineage>
        <taxon>Eukaryota</taxon>
        <taxon>Metazoa</taxon>
        <taxon>Spiralia</taxon>
        <taxon>Lophotrochozoa</taxon>
        <taxon>Mollusca</taxon>
        <taxon>Gastropoda</taxon>
        <taxon>Heterobranchia</taxon>
        <taxon>Euthyneura</taxon>
        <taxon>Panpulmonata</taxon>
        <taxon>Eupulmonata</taxon>
        <taxon>Stylommatophora</taxon>
        <taxon>Helicina</taxon>
        <taxon>Helicoidea</taxon>
        <taxon>Geomitridae</taxon>
        <taxon>Candidula</taxon>
    </lineage>
</organism>
<gene>
    <name evidence="2" type="ORF">CUNI_LOCUS13507</name>
</gene>
<protein>
    <submittedName>
        <fullName evidence="2">Uncharacterized protein</fullName>
    </submittedName>
</protein>
<sequence length="129" mass="14186">MAGNQLFDFPPVDDQRDLPPIHPPAPPECLRPGASDNAAVHYQSQNESVLVIPNEGISGKATFANSSEDSCAAYPSDNSRTRLIKPTRQKEIQRQVLPQAPDYVGFNSSFIQAGFAFSFGIFITRVRSY</sequence>
<feature type="compositionally biased region" description="Pro residues" evidence="1">
    <location>
        <begin position="20"/>
        <end position="29"/>
    </location>
</feature>
<dbReference type="EMBL" id="CAJHNH020002865">
    <property type="protein sequence ID" value="CAG5127949.1"/>
    <property type="molecule type" value="Genomic_DNA"/>
</dbReference>
<keyword evidence="3" id="KW-1185">Reference proteome</keyword>
<proteinExistence type="predicted"/>
<feature type="region of interest" description="Disordered" evidence="1">
    <location>
        <begin position="1"/>
        <end position="35"/>
    </location>
</feature>
<reference evidence="2" key="1">
    <citation type="submission" date="2021-04" db="EMBL/GenBank/DDBJ databases">
        <authorList>
            <consortium name="Molecular Ecology Group"/>
        </authorList>
    </citation>
    <scope>NUCLEOTIDE SEQUENCE</scope>
</reference>
<evidence type="ECO:0000256" key="1">
    <source>
        <dbReference type="SAM" id="MobiDB-lite"/>
    </source>
</evidence>
<comment type="caution">
    <text evidence="2">The sequence shown here is derived from an EMBL/GenBank/DDBJ whole genome shotgun (WGS) entry which is preliminary data.</text>
</comment>
<evidence type="ECO:0000313" key="2">
    <source>
        <dbReference type="EMBL" id="CAG5127949.1"/>
    </source>
</evidence>
<accession>A0A8S3ZFD6</accession>
<dbReference type="AlphaFoldDB" id="A0A8S3ZFD6"/>
<name>A0A8S3ZFD6_9EUPU</name>
<dbReference type="Proteomes" id="UP000678393">
    <property type="component" value="Unassembled WGS sequence"/>
</dbReference>